<comment type="caution">
    <text evidence="12">The sequence shown here is derived from an EMBL/GenBank/DDBJ whole genome shotgun (WGS) entry which is preliminary data.</text>
</comment>
<keyword evidence="2 9" id="KW-0547">Nucleotide-binding</keyword>
<evidence type="ECO:0000313" key="12">
    <source>
        <dbReference type="EMBL" id="MDT0630175.1"/>
    </source>
</evidence>
<dbReference type="SMART" id="SM01058">
    <property type="entry name" value="CarD_TRCF"/>
    <property type="match status" value="1"/>
</dbReference>
<dbReference type="Pfam" id="PF03461">
    <property type="entry name" value="TRCF"/>
    <property type="match status" value="1"/>
</dbReference>
<organism evidence="12 13">
    <name type="scientific">Rubrivirga litoralis</name>
    <dbReference type="NCBI Taxonomy" id="3075598"/>
    <lineage>
        <taxon>Bacteria</taxon>
        <taxon>Pseudomonadati</taxon>
        <taxon>Rhodothermota</taxon>
        <taxon>Rhodothermia</taxon>
        <taxon>Rhodothermales</taxon>
        <taxon>Rubricoccaceae</taxon>
        <taxon>Rubrivirga</taxon>
    </lineage>
</organism>
<dbReference type="Pfam" id="PF02559">
    <property type="entry name" value="CarD_TRCF_RID"/>
    <property type="match status" value="1"/>
</dbReference>
<evidence type="ECO:0000256" key="8">
    <source>
        <dbReference type="ARBA" id="ARBA00023204"/>
    </source>
</evidence>
<dbReference type="Gene3D" id="3.90.1150.50">
    <property type="entry name" value="Transcription-repair-coupling factor, D7 domain"/>
    <property type="match status" value="1"/>
</dbReference>
<dbReference type="Pfam" id="PF00271">
    <property type="entry name" value="Helicase_C"/>
    <property type="match status" value="1"/>
</dbReference>
<proteinExistence type="inferred from homology"/>
<sequence>MPTTLTDLRARLSALPFFERVRDEVDGLTPGDSLRLKGTVGSLPAFVLADLLDETGGPVVALLAESESADYLRSDLEQLLGGVERVLFLPPTGQDPYDPEQLSDTLPLVQRADALGRLRDGFDGLLVTSVEAISELVPLPETVSDETLTIRVGDTAPPEELMDRLSGQGFQPVEFVSEPGELALRGGILDVYPFAGGYPVRLEFFGDEVDQIREFDPQSQRSITRLESTRLVPNLDAERYAEAGHVTPLDYLPAQTPLALFDAQRLVEKAQELYDAAAEAYTERVDALDEDEEPPTPPETQYLAGGALSALITTRPALLFGTFSGEGDRTLELAATPQPSYNGDLGRLRDDIDGRGGTDYVVLCDSASQKNRLWELLGGDLETGKPPKADLLVESLHEGFEVPAAGLAVYTDHQLFNRYHRPTSRKKAKARGGLSLREVKALRPGDFVVHVDYGIGKFAGMQTITVREQKQEAVRLLFKGGDELFVNVAALHKLHKYTGKEGHQPKLTKLGTGAWDRLKARTKKRVKDIARDLIKIYAKRRASQGFAFKGDTIWQRELEAAFEFDETPDQAAAIDAIKEDMQQPIPMDRLVCGDVGFGKTEVAVRAAFKAVQEGKQVAVVVPTTVLARQHTETFTKRMGRFPIRIAQLSRFVTPAEQKEVVAKLKTGEVDVVIGTQRVLSKDIEFKDLGLLVVDEEQRFGVGSKEKLRKLRPNVDTLTLTATPIPRTLQFSLLGARDLSLIQTPPQNRQPVTTEIHTFNRDLIRDAVLYEVGRGGQVFFIHNRVQTIDEMAAIIRSLVPDVRIRTAHGQMSPSELEKAMLGFMDREYDVLVCTNIVESGLDVSNANTIIIDHAERHGLADLHQLRGRVGRNDQRAFCYLLVPSVHSLTKEARQRLQAVEEFSDLGAGFNLSMRDLDIRGAGNMLGAEQSGFIEDVGFETYHKILDEAVQELRADEFAEVFADQDTAPPPPEPTVDVDDDVFIPQDYVTNPVERLNLYRRIADVETDEAVAEFKAELEDRFGPAPPEVGTLLGLAAMRPLAMRLRLPRVVWKNERLFLTVPEPKDDPYFHTKVFDRFLQALNGLGRRYAMKDSRSGKLRAIVQDVSTLADAREVLETLAAAVEATAPPEPAQV</sequence>
<dbReference type="SMART" id="SM00490">
    <property type="entry name" value="HELICc"/>
    <property type="match status" value="1"/>
</dbReference>
<dbReference type="SUPFAM" id="SSF143517">
    <property type="entry name" value="TRCF domain-like"/>
    <property type="match status" value="1"/>
</dbReference>
<reference evidence="12 13" key="1">
    <citation type="submission" date="2023-09" db="EMBL/GenBank/DDBJ databases">
        <authorList>
            <person name="Rey-Velasco X."/>
        </authorList>
    </citation>
    <scope>NUCLEOTIDE SEQUENCE [LARGE SCALE GENOMIC DNA]</scope>
    <source>
        <strain evidence="12 13">F394</strain>
    </source>
</reference>
<dbReference type="HAMAP" id="MF_00969">
    <property type="entry name" value="TRCF"/>
    <property type="match status" value="1"/>
</dbReference>
<dbReference type="SMART" id="SM00982">
    <property type="entry name" value="TRCF"/>
    <property type="match status" value="1"/>
</dbReference>
<dbReference type="PANTHER" id="PTHR47964:SF1">
    <property type="entry name" value="ATP-DEPENDENT DNA HELICASE HOMOLOG RECG, CHLOROPLASTIC"/>
    <property type="match status" value="1"/>
</dbReference>
<comment type="subcellular location">
    <subcellularLocation>
        <location evidence="9">Cytoplasm</location>
    </subcellularLocation>
</comment>
<evidence type="ECO:0000259" key="10">
    <source>
        <dbReference type="PROSITE" id="PS51192"/>
    </source>
</evidence>
<dbReference type="EC" id="3.6.4.-" evidence="9"/>
<dbReference type="SUPFAM" id="SSF141259">
    <property type="entry name" value="CarD-like"/>
    <property type="match status" value="1"/>
</dbReference>
<dbReference type="InterPro" id="IPR014001">
    <property type="entry name" value="Helicase_ATP-bd"/>
</dbReference>
<evidence type="ECO:0000256" key="2">
    <source>
        <dbReference type="ARBA" id="ARBA00022741"/>
    </source>
</evidence>
<feature type="domain" description="Helicase ATP-binding" evidence="10">
    <location>
        <begin position="580"/>
        <end position="741"/>
    </location>
</feature>
<protein>
    <recommendedName>
        <fullName evidence="9">Transcription-repair-coupling factor</fullName>
        <shortName evidence="9">TRCF</shortName>
        <ecNumber evidence="9">3.6.4.-</ecNumber>
    </recommendedName>
</protein>
<keyword evidence="8 9" id="KW-0234">DNA repair</keyword>
<dbReference type="InterPro" id="IPR001650">
    <property type="entry name" value="Helicase_C-like"/>
</dbReference>
<evidence type="ECO:0000313" key="13">
    <source>
        <dbReference type="Proteomes" id="UP001267426"/>
    </source>
</evidence>
<evidence type="ECO:0000256" key="3">
    <source>
        <dbReference type="ARBA" id="ARBA00022763"/>
    </source>
</evidence>
<dbReference type="InterPro" id="IPR011545">
    <property type="entry name" value="DEAD/DEAH_box_helicase_dom"/>
</dbReference>
<dbReference type="Pfam" id="PF00270">
    <property type="entry name" value="DEAD"/>
    <property type="match status" value="1"/>
</dbReference>
<feature type="domain" description="Helicase C-terminal" evidence="11">
    <location>
        <begin position="762"/>
        <end position="916"/>
    </location>
</feature>
<dbReference type="Proteomes" id="UP001267426">
    <property type="component" value="Unassembled WGS sequence"/>
</dbReference>
<dbReference type="InterPro" id="IPR036101">
    <property type="entry name" value="CarD-like/TRCF_RID_sf"/>
</dbReference>
<evidence type="ECO:0000256" key="5">
    <source>
        <dbReference type="ARBA" id="ARBA00022806"/>
    </source>
</evidence>
<dbReference type="PANTHER" id="PTHR47964">
    <property type="entry name" value="ATP-DEPENDENT DNA HELICASE HOMOLOG RECG, CHLOROPLASTIC"/>
    <property type="match status" value="1"/>
</dbReference>
<dbReference type="NCBIfam" id="TIGR00580">
    <property type="entry name" value="mfd"/>
    <property type="match status" value="1"/>
</dbReference>
<evidence type="ECO:0000256" key="4">
    <source>
        <dbReference type="ARBA" id="ARBA00022801"/>
    </source>
</evidence>
<dbReference type="Gene3D" id="3.30.2060.10">
    <property type="entry name" value="Penicillin-binding protein 1b domain"/>
    <property type="match status" value="1"/>
</dbReference>
<name>A0ABU3BLL8_9BACT</name>
<evidence type="ECO:0000256" key="1">
    <source>
        <dbReference type="ARBA" id="ARBA00022490"/>
    </source>
</evidence>
<keyword evidence="3 9" id="KW-0227">DNA damage</keyword>
<keyword evidence="1 9" id="KW-0963">Cytoplasm</keyword>
<keyword evidence="6 9" id="KW-0067">ATP-binding</keyword>
<evidence type="ECO:0000256" key="7">
    <source>
        <dbReference type="ARBA" id="ARBA00023125"/>
    </source>
</evidence>
<keyword evidence="13" id="KW-1185">Reference proteome</keyword>
<dbReference type="RefSeq" id="WP_311661123.1">
    <property type="nucleotide sequence ID" value="NZ_JAVRHT010000001.1"/>
</dbReference>
<dbReference type="SMART" id="SM00487">
    <property type="entry name" value="DEXDc"/>
    <property type="match status" value="1"/>
</dbReference>
<gene>
    <name evidence="9 12" type="primary">mfd</name>
    <name evidence="12" type="ORF">RM540_00305</name>
</gene>
<dbReference type="Gene3D" id="3.40.50.300">
    <property type="entry name" value="P-loop containing nucleotide triphosphate hydrolases"/>
    <property type="match status" value="2"/>
</dbReference>
<evidence type="ECO:0000256" key="9">
    <source>
        <dbReference type="HAMAP-Rule" id="MF_00969"/>
    </source>
</evidence>
<dbReference type="Gene3D" id="2.40.10.170">
    <property type="match status" value="1"/>
</dbReference>
<dbReference type="InterPro" id="IPR003711">
    <property type="entry name" value="CarD-like/TRCF_RID"/>
</dbReference>
<comment type="function">
    <text evidence="9">Couples transcription and DNA repair by recognizing RNA polymerase (RNAP) stalled at DNA lesions. Mediates ATP-dependent release of RNAP and its truncated transcript from the DNA, and recruitment of nucleotide excision repair machinery to the damaged site.</text>
</comment>
<accession>A0ABU3BLL8</accession>
<dbReference type="InterPro" id="IPR037235">
    <property type="entry name" value="TRCF-like_C_D7"/>
</dbReference>
<evidence type="ECO:0000256" key="6">
    <source>
        <dbReference type="ARBA" id="ARBA00022840"/>
    </source>
</evidence>
<dbReference type="InterPro" id="IPR004576">
    <property type="entry name" value="Mfd"/>
</dbReference>
<dbReference type="SUPFAM" id="SSF52540">
    <property type="entry name" value="P-loop containing nucleoside triphosphate hydrolases"/>
    <property type="match status" value="4"/>
</dbReference>
<dbReference type="PROSITE" id="PS51194">
    <property type="entry name" value="HELICASE_CTER"/>
    <property type="match status" value="1"/>
</dbReference>
<dbReference type="PROSITE" id="PS51192">
    <property type="entry name" value="HELICASE_ATP_BIND_1"/>
    <property type="match status" value="1"/>
</dbReference>
<keyword evidence="5" id="KW-0347">Helicase</keyword>
<comment type="similarity">
    <text evidence="9">In the N-terminal section; belongs to the UvrB family.</text>
</comment>
<dbReference type="InterPro" id="IPR027417">
    <property type="entry name" value="P-loop_NTPase"/>
</dbReference>
<dbReference type="CDD" id="cd17991">
    <property type="entry name" value="DEXHc_TRCF"/>
    <property type="match status" value="1"/>
</dbReference>
<keyword evidence="4 9" id="KW-0378">Hydrolase</keyword>
<dbReference type="EMBL" id="JAVRHT010000001">
    <property type="protein sequence ID" value="MDT0630175.1"/>
    <property type="molecule type" value="Genomic_DNA"/>
</dbReference>
<dbReference type="InterPro" id="IPR047112">
    <property type="entry name" value="RecG/Mfd"/>
</dbReference>
<dbReference type="InterPro" id="IPR005118">
    <property type="entry name" value="TRCF_C"/>
</dbReference>
<dbReference type="InterPro" id="IPR041471">
    <property type="entry name" value="UvrB_inter"/>
</dbReference>
<dbReference type="Pfam" id="PF17757">
    <property type="entry name" value="UvrB_inter"/>
    <property type="match status" value="1"/>
</dbReference>
<keyword evidence="7 9" id="KW-0238">DNA-binding</keyword>
<comment type="similarity">
    <text evidence="9">In the C-terminal section; belongs to the helicase family. RecG subfamily.</text>
</comment>
<evidence type="ECO:0000259" key="11">
    <source>
        <dbReference type="PROSITE" id="PS51194"/>
    </source>
</evidence>